<dbReference type="Pfam" id="PF13649">
    <property type="entry name" value="Methyltransf_25"/>
    <property type="match status" value="1"/>
</dbReference>
<reference evidence="4 5" key="1">
    <citation type="submission" date="2017-08" db="EMBL/GenBank/DDBJ databases">
        <authorList>
            <person name="de Groot N.N."/>
        </authorList>
    </citation>
    <scope>NUCLEOTIDE SEQUENCE [LARGE SCALE GENOMIC DNA]</scope>
    <source>
        <strain evidence="4 5">JC228</strain>
    </source>
</reference>
<dbReference type="CDD" id="cd02440">
    <property type="entry name" value="AdoMet_MTases"/>
    <property type="match status" value="1"/>
</dbReference>
<dbReference type="GO" id="GO:0032259">
    <property type="term" value="P:methylation"/>
    <property type="evidence" value="ECO:0007669"/>
    <property type="project" value="UniProtKB-KW"/>
</dbReference>
<sequence length="226" mass="25571">MNHYEEQLEESWEVNSKAWTESIREEKIKSRKTVTNPAIIQAILAQDPQAVLDIGCGEGWLARELARKDIRVVGIDGSEPLIDAARKLGSGEFFWLNYGQFSDDPTKVGSNFDVVVFNFSLLSEQIQSVLEASKLVLKKSGKIIIQTLHPISVIHNEMDRYENGWRIENFDGMGEGYQASMPWYFRTLASWVRDLHEAGLQLADCQEPFDPIDGKPLSLILVVTTK</sequence>
<dbReference type="SUPFAM" id="SSF53335">
    <property type="entry name" value="S-adenosyl-L-methionine-dependent methyltransferases"/>
    <property type="match status" value="1"/>
</dbReference>
<evidence type="ECO:0000313" key="4">
    <source>
        <dbReference type="EMBL" id="SNX75473.1"/>
    </source>
</evidence>
<feature type="domain" description="Methyltransferase" evidence="3">
    <location>
        <begin position="51"/>
        <end position="141"/>
    </location>
</feature>
<evidence type="ECO:0000256" key="1">
    <source>
        <dbReference type="ARBA" id="ARBA00022603"/>
    </source>
</evidence>
<organism evidence="4 5">
    <name type="scientific">Bacillus oleivorans</name>
    <dbReference type="NCBI Taxonomy" id="1448271"/>
    <lineage>
        <taxon>Bacteria</taxon>
        <taxon>Bacillati</taxon>
        <taxon>Bacillota</taxon>
        <taxon>Bacilli</taxon>
        <taxon>Bacillales</taxon>
        <taxon>Bacillaceae</taxon>
        <taxon>Bacillus</taxon>
    </lineage>
</organism>
<dbReference type="PANTHER" id="PTHR43861:SF1">
    <property type="entry name" value="TRANS-ACONITATE 2-METHYLTRANSFERASE"/>
    <property type="match status" value="1"/>
</dbReference>
<evidence type="ECO:0000313" key="5">
    <source>
        <dbReference type="Proteomes" id="UP000219546"/>
    </source>
</evidence>
<evidence type="ECO:0000259" key="3">
    <source>
        <dbReference type="Pfam" id="PF13649"/>
    </source>
</evidence>
<keyword evidence="1 4" id="KW-0489">Methyltransferase</keyword>
<dbReference type="AlphaFoldDB" id="A0A285D8F5"/>
<keyword evidence="5" id="KW-1185">Reference proteome</keyword>
<dbReference type="Gene3D" id="3.40.50.150">
    <property type="entry name" value="Vaccinia Virus protein VP39"/>
    <property type="match status" value="1"/>
</dbReference>
<dbReference type="PANTHER" id="PTHR43861">
    <property type="entry name" value="TRANS-ACONITATE 2-METHYLTRANSFERASE-RELATED"/>
    <property type="match status" value="1"/>
</dbReference>
<name>A0A285D8F5_9BACI</name>
<keyword evidence="2 4" id="KW-0808">Transferase</keyword>
<dbReference type="RefSeq" id="WP_179714383.1">
    <property type="nucleotide sequence ID" value="NZ_JBEPMQ010000015.1"/>
</dbReference>
<dbReference type="InterPro" id="IPR029063">
    <property type="entry name" value="SAM-dependent_MTases_sf"/>
</dbReference>
<dbReference type="Proteomes" id="UP000219546">
    <property type="component" value="Unassembled WGS sequence"/>
</dbReference>
<gene>
    <name evidence="4" type="ORF">SAMN05877753_112118</name>
</gene>
<dbReference type="InterPro" id="IPR041698">
    <property type="entry name" value="Methyltransf_25"/>
</dbReference>
<dbReference type="EMBL" id="OAOP01000012">
    <property type="protein sequence ID" value="SNX75473.1"/>
    <property type="molecule type" value="Genomic_DNA"/>
</dbReference>
<evidence type="ECO:0000256" key="2">
    <source>
        <dbReference type="ARBA" id="ARBA00022679"/>
    </source>
</evidence>
<proteinExistence type="predicted"/>
<dbReference type="GO" id="GO:0008168">
    <property type="term" value="F:methyltransferase activity"/>
    <property type="evidence" value="ECO:0007669"/>
    <property type="project" value="UniProtKB-KW"/>
</dbReference>
<accession>A0A285D8F5</accession>
<protein>
    <submittedName>
        <fullName evidence="4">Methyltransferase family protein</fullName>
    </submittedName>
</protein>